<organism evidence="1 2">
    <name type="scientific">Neopusillimonas maritima</name>
    <dbReference type="NCBI Taxonomy" id="2026239"/>
    <lineage>
        <taxon>Bacteria</taxon>
        <taxon>Pseudomonadati</taxon>
        <taxon>Pseudomonadota</taxon>
        <taxon>Betaproteobacteria</taxon>
        <taxon>Burkholderiales</taxon>
        <taxon>Alcaligenaceae</taxon>
        <taxon>Neopusillimonas</taxon>
    </lineage>
</organism>
<feature type="non-terminal residue" evidence="1">
    <location>
        <position position="1"/>
    </location>
</feature>
<keyword evidence="2" id="KW-1185">Reference proteome</keyword>
<comment type="caution">
    <text evidence="1">The sequence shown here is derived from an EMBL/GenBank/DDBJ whole genome shotgun (WGS) entry which is preliminary data.</text>
</comment>
<accession>A0ABX9MUH1</accession>
<proteinExistence type="predicted"/>
<sequence length="64" mass="6970">IGSIISIITGPIFTITGGSITPITDTPNITCVFTHSMEAEQAWKKQQDANMSLRQMLGAHARIR</sequence>
<dbReference type="EMBL" id="NQOU01000012">
    <property type="protein sequence ID" value="RII81661.1"/>
    <property type="molecule type" value="Genomic_DNA"/>
</dbReference>
<name>A0ABX9MUH1_9BURK</name>
<evidence type="ECO:0000313" key="1">
    <source>
        <dbReference type="EMBL" id="RII81661.1"/>
    </source>
</evidence>
<reference evidence="1 2" key="1">
    <citation type="submission" date="2017-08" db="EMBL/GenBank/DDBJ databases">
        <title>Pusillimonas indicus sp. nov., a member of the family Alcaligenaceae isolated from surface seawater.</title>
        <authorList>
            <person name="Li J."/>
        </authorList>
    </citation>
    <scope>NUCLEOTIDE SEQUENCE [LARGE SCALE GENOMIC DNA]</scope>
    <source>
        <strain evidence="1 2">17-4A</strain>
    </source>
</reference>
<dbReference type="Proteomes" id="UP000266483">
    <property type="component" value="Unassembled WGS sequence"/>
</dbReference>
<gene>
    <name evidence="1" type="ORF">CJO09_15255</name>
</gene>
<evidence type="ECO:0000313" key="2">
    <source>
        <dbReference type="Proteomes" id="UP000266483"/>
    </source>
</evidence>
<protein>
    <submittedName>
        <fullName evidence="1">Uncharacterized protein</fullName>
    </submittedName>
</protein>